<gene>
    <name evidence="4" type="ORF">AJ80_03453</name>
</gene>
<dbReference type="AlphaFoldDB" id="A0A2B7YH05"/>
<evidence type="ECO:0000256" key="1">
    <source>
        <dbReference type="ARBA" id="ARBA00038154"/>
    </source>
</evidence>
<evidence type="ECO:0000259" key="3">
    <source>
        <dbReference type="PROSITE" id="PS51180"/>
    </source>
</evidence>
<dbReference type="SMART" id="SM01041">
    <property type="entry name" value="BRO1"/>
    <property type="match status" value="1"/>
</dbReference>
<evidence type="ECO:0000256" key="2">
    <source>
        <dbReference type="SAM" id="MobiDB-lite"/>
    </source>
</evidence>
<feature type="compositionally biased region" description="Pro residues" evidence="2">
    <location>
        <begin position="826"/>
        <end position="836"/>
    </location>
</feature>
<dbReference type="CDD" id="cd09236">
    <property type="entry name" value="V_AnPalA_UmRIM20_like"/>
    <property type="match status" value="1"/>
</dbReference>
<feature type="domain" description="BRO1" evidence="3">
    <location>
        <begin position="1"/>
        <end position="362"/>
    </location>
</feature>
<organism evidence="4 5">
    <name type="scientific">Polytolypa hystricis (strain UAMH7299)</name>
    <dbReference type="NCBI Taxonomy" id="1447883"/>
    <lineage>
        <taxon>Eukaryota</taxon>
        <taxon>Fungi</taxon>
        <taxon>Dikarya</taxon>
        <taxon>Ascomycota</taxon>
        <taxon>Pezizomycotina</taxon>
        <taxon>Eurotiomycetes</taxon>
        <taxon>Eurotiomycetidae</taxon>
        <taxon>Onygenales</taxon>
        <taxon>Onygenales incertae sedis</taxon>
        <taxon>Polytolypa</taxon>
    </lineage>
</organism>
<dbReference type="OrthoDB" id="64867at2759"/>
<comment type="similarity">
    <text evidence="1">Belongs to the palA/RIM20 family.</text>
</comment>
<dbReference type="Gene3D" id="1.20.140.50">
    <property type="entry name" value="alix/aip1 like domains"/>
    <property type="match status" value="1"/>
</dbReference>
<dbReference type="Gene3D" id="1.25.40.280">
    <property type="entry name" value="alix/aip1 like domains"/>
    <property type="match status" value="1"/>
</dbReference>
<reference evidence="4 5" key="1">
    <citation type="submission" date="2017-10" db="EMBL/GenBank/DDBJ databases">
        <title>Comparative genomics in systemic dimorphic fungi from Ajellomycetaceae.</title>
        <authorList>
            <person name="Munoz J.F."/>
            <person name="Mcewen J.G."/>
            <person name="Clay O.K."/>
            <person name="Cuomo C.A."/>
        </authorList>
    </citation>
    <scope>NUCLEOTIDE SEQUENCE [LARGE SCALE GENOMIC DNA]</scope>
    <source>
        <strain evidence="4 5">UAMH7299</strain>
    </source>
</reference>
<dbReference type="InterPro" id="IPR038499">
    <property type="entry name" value="BRO1_sf"/>
</dbReference>
<dbReference type="Gene3D" id="1.20.120.560">
    <property type="entry name" value="alix/aip1 in complex with the ypdl late domain"/>
    <property type="match status" value="1"/>
</dbReference>
<dbReference type="InterPro" id="IPR004328">
    <property type="entry name" value="BRO1_dom"/>
</dbReference>
<feature type="compositionally biased region" description="Low complexity" evidence="2">
    <location>
        <begin position="797"/>
        <end position="815"/>
    </location>
</feature>
<keyword evidence="5" id="KW-1185">Reference proteome</keyword>
<protein>
    <submittedName>
        <fullName evidence="4">pH-response regulator protein palA/RIM20</fullName>
    </submittedName>
</protein>
<dbReference type="InterPro" id="IPR025304">
    <property type="entry name" value="ALIX_V_dom"/>
</dbReference>
<feature type="compositionally biased region" description="Pro residues" evidence="2">
    <location>
        <begin position="725"/>
        <end position="738"/>
    </location>
</feature>
<evidence type="ECO:0000313" key="4">
    <source>
        <dbReference type="EMBL" id="PGH20826.1"/>
    </source>
</evidence>
<dbReference type="PANTHER" id="PTHR23030:SF39">
    <property type="entry name" value="PROGRAMMED CELL DEATH 6-INTERACTING PROTEIN"/>
    <property type="match status" value="1"/>
</dbReference>
<proteinExistence type="inferred from homology"/>
<sequence>MFAEDMLIIDRLRTDAVNVQEPHVTGISRLVAYAAQLKWIVGKFPIDVGVDFAWYPTFGFNISTPVVQNNLRYELANILFNLAALYSQLAVNIQGAAPDSLKTACKYFCQAAGVMVHLRVDILPDLRSEPPEDMDEMTLRSLEELLLAQAQECFWQKAVKDGLKDASIARLAAKVSDLYASAGECGVKSNAISVEWIHHMTAKHHHFAAAAQYRQSLDCLEKRKYGEEIARLRDSLSCVNEALKESKWINRVVLGDMNGLKNKVVEDLKRAEKDNNMIYLIPVPPKSELKILDRATMVGAKAPAEVTDALSMLGDDAPLGRPLFAKLVPYTVHVAASIYADRRDRLVNQTIIVELESMTTKLRDLLQSLNLPGSLQALEKPLGLPPAVVSHAEEMRQQDALNRIRRSLEDTAKLKANDKAIYTEGVELLMAEREEDDRARTKYGTDRWARDPSDIVSKKLYTQISEIDGYLKSAQSSDGLVEGKLRDSEHIFRILTGTNRDMEAYVPSSRRATITPQVERESARLRACLNDVSRLESRRKRKIEALKDKAKSDDINRALLRETARLEREFPMQKIEAGQFEDLFEEQLRVYDSDRAMLSEEETHQQHIEQSLREANTAFTSARRGDTSTRDREKALQDLENGYLKYKEIISNVEVGRTFYNDLARLVGRFREECKKFVHQRRMEASQMEMDITNTTSMASLNISQHQPPQHQPPPQPEYQYQPTHQPPSTPLPPPPSTPFTTAHRPSFAEPLTAPQPTRAAQIPMPNMPNMPMPIPVAAIWSPERGIKFGAPTGMGAPSTNTTTAAAAAAVSGAAREVSPTRRRGPPLPPPQPQPYPTAGQWDPSRGVRFS</sequence>
<comment type="caution">
    <text evidence="4">The sequence shown here is derived from an EMBL/GenBank/DDBJ whole genome shotgun (WGS) entry which is preliminary data.</text>
</comment>
<dbReference type="Pfam" id="PF03097">
    <property type="entry name" value="BRO1"/>
    <property type="match status" value="1"/>
</dbReference>
<dbReference type="PANTHER" id="PTHR23030">
    <property type="entry name" value="PCD6 INTERACTING PROTEIN-RELATED"/>
    <property type="match status" value="1"/>
</dbReference>
<dbReference type="GO" id="GO:0005768">
    <property type="term" value="C:endosome"/>
    <property type="evidence" value="ECO:0007669"/>
    <property type="project" value="TreeGrafter"/>
</dbReference>
<dbReference type="Pfam" id="PF13949">
    <property type="entry name" value="ALIX_LYPXL_bnd"/>
    <property type="match status" value="1"/>
</dbReference>
<dbReference type="STRING" id="1447883.A0A2B7YH05"/>
<feature type="region of interest" description="Disordered" evidence="2">
    <location>
        <begin position="702"/>
        <end position="768"/>
    </location>
</feature>
<evidence type="ECO:0000313" key="5">
    <source>
        <dbReference type="Proteomes" id="UP000224634"/>
    </source>
</evidence>
<dbReference type="PROSITE" id="PS51180">
    <property type="entry name" value="BRO1"/>
    <property type="match status" value="1"/>
</dbReference>
<feature type="region of interest" description="Disordered" evidence="2">
    <location>
        <begin position="791"/>
        <end position="851"/>
    </location>
</feature>
<dbReference type="Proteomes" id="UP000224634">
    <property type="component" value="Unassembled WGS sequence"/>
</dbReference>
<dbReference type="CDD" id="cd09241">
    <property type="entry name" value="BRO1_ScRim20-like"/>
    <property type="match status" value="1"/>
</dbReference>
<accession>A0A2B7YH05</accession>
<dbReference type="EMBL" id="PDNA01000038">
    <property type="protein sequence ID" value="PGH20826.1"/>
    <property type="molecule type" value="Genomic_DNA"/>
</dbReference>
<name>A0A2B7YH05_POLH7</name>